<protein>
    <submittedName>
        <fullName evidence="1">Uncharacterized protein</fullName>
    </submittedName>
</protein>
<evidence type="ECO:0000313" key="1">
    <source>
        <dbReference type="EMBL" id="PBC25712.1"/>
    </source>
</evidence>
<sequence>MEVEVENVNVEEIVKKKEVVMEEEDKEAVKMDVEVIMEDEVNVKEIVMEEEDKEEVMEVDEEDRRWR</sequence>
<dbReference type="EMBL" id="KZ288442">
    <property type="protein sequence ID" value="PBC25712.1"/>
    <property type="molecule type" value="Genomic_DNA"/>
</dbReference>
<accession>A0A2A3E325</accession>
<gene>
    <name evidence="1" type="ORF">APICC_01658</name>
</gene>
<name>A0A2A3E325_APICC</name>
<dbReference type="AlphaFoldDB" id="A0A2A3E325"/>
<dbReference type="Proteomes" id="UP000242457">
    <property type="component" value="Unassembled WGS sequence"/>
</dbReference>
<evidence type="ECO:0000313" key="2">
    <source>
        <dbReference type="Proteomes" id="UP000242457"/>
    </source>
</evidence>
<reference evidence="1 2" key="1">
    <citation type="submission" date="2014-07" db="EMBL/GenBank/DDBJ databases">
        <title>Genomic and transcriptomic analysis on Apis cerana provide comprehensive insights into honey bee biology.</title>
        <authorList>
            <person name="Diao Q."/>
            <person name="Sun L."/>
            <person name="Zheng H."/>
            <person name="Zheng H."/>
            <person name="Xu S."/>
            <person name="Wang S."/>
            <person name="Zeng Z."/>
            <person name="Hu F."/>
            <person name="Su S."/>
            <person name="Wu J."/>
        </authorList>
    </citation>
    <scope>NUCLEOTIDE SEQUENCE [LARGE SCALE GENOMIC DNA]</scope>
    <source>
        <tissue evidence="1">Pupae without intestine</tissue>
    </source>
</reference>
<proteinExistence type="predicted"/>
<organism evidence="1 2">
    <name type="scientific">Apis cerana cerana</name>
    <name type="common">Oriental honeybee</name>
    <dbReference type="NCBI Taxonomy" id="94128"/>
    <lineage>
        <taxon>Eukaryota</taxon>
        <taxon>Metazoa</taxon>
        <taxon>Ecdysozoa</taxon>
        <taxon>Arthropoda</taxon>
        <taxon>Hexapoda</taxon>
        <taxon>Insecta</taxon>
        <taxon>Pterygota</taxon>
        <taxon>Neoptera</taxon>
        <taxon>Endopterygota</taxon>
        <taxon>Hymenoptera</taxon>
        <taxon>Apocrita</taxon>
        <taxon>Aculeata</taxon>
        <taxon>Apoidea</taxon>
        <taxon>Anthophila</taxon>
        <taxon>Apidae</taxon>
        <taxon>Apis</taxon>
    </lineage>
</organism>
<keyword evidence="2" id="KW-1185">Reference proteome</keyword>